<dbReference type="AlphaFoldDB" id="A0A6A6QNZ8"/>
<organism evidence="2 3">
    <name type="scientific">Lophium mytilinum</name>
    <dbReference type="NCBI Taxonomy" id="390894"/>
    <lineage>
        <taxon>Eukaryota</taxon>
        <taxon>Fungi</taxon>
        <taxon>Dikarya</taxon>
        <taxon>Ascomycota</taxon>
        <taxon>Pezizomycotina</taxon>
        <taxon>Dothideomycetes</taxon>
        <taxon>Pleosporomycetidae</taxon>
        <taxon>Mytilinidiales</taxon>
        <taxon>Mytilinidiaceae</taxon>
        <taxon>Lophium</taxon>
    </lineage>
</organism>
<sequence>MWRFERLVLSKSDRGVDVLCCVTAGAQGPPASDQGVQDVEQVGLMCREMEEAECTSRRRAGHHAHEEVHRSSISAPPAHQRSLQEKGLTQENGGLAEVQLQSSTIDVQGLPLPLPLGLRDAGFIFVDEALPGRRILPQLPPDLISERQYTILHCGTIATIFPRDDATSQRAPGRSKKYGCRRPKQAQRSKRHEQPQKKGVADGQDQGESGSDNKRKEGEDMTRCPVAKTPGQRPCAEACAFTGQGHDCYPLAQYGSEIKNG</sequence>
<feature type="compositionally biased region" description="Basic and acidic residues" evidence="1">
    <location>
        <begin position="211"/>
        <end position="222"/>
    </location>
</feature>
<dbReference type="EMBL" id="MU004191">
    <property type="protein sequence ID" value="KAF2494121.1"/>
    <property type="molecule type" value="Genomic_DNA"/>
</dbReference>
<evidence type="ECO:0000256" key="1">
    <source>
        <dbReference type="SAM" id="MobiDB-lite"/>
    </source>
</evidence>
<feature type="compositionally biased region" description="Basic residues" evidence="1">
    <location>
        <begin position="173"/>
        <end position="191"/>
    </location>
</feature>
<keyword evidence="3" id="KW-1185">Reference proteome</keyword>
<reference evidence="2" key="1">
    <citation type="journal article" date="2020" name="Stud. Mycol.">
        <title>101 Dothideomycetes genomes: a test case for predicting lifestyles and emergence of pathogens.</title>
        <authorList>
            <person name="Haridas S."/>
            <person name="Albert R."/>
            <person name="Binder M."/>
            <person name="Bloem J."/>
            <person name="Labutti K."/>
            <person name="Salamov A."/>
            <person name="Andreopoulos B."/>
            <person name="Baker S."/>
            <person name="Barry K."/>
            <person name="Bills G."/>
            <person name="Bluhm B."/>
            <person name="Cannon C."/>
            <person name="Castanera R."/>
            <person name="Culley D."/>
            <person name="Daum C."/>
            <person name="Ezra D."/>
            <person name="Gonzalez J."/>
            <person name="Henrissat B."/>
            <person name="Kuo A."/>
            <person name="Liang C."/>
            <person name="Lipzen A."/>
            <person name="Lutzoni F."/>
            <person name="Magnuson J."/>
            <person name="Mondo S."/>
            <person name="Nolan M."/>
            <person name="Ohm R."/>
            <person name="Pangilinan J."/>
            <person name="Park H.-J."/>
            <person name="Ramirez L."/>
            <person name="Alfaro M."/>
            <person name="Sun H."/>
            <person name="Tritt A."/>
            <person name="Yoshinaga Y."/>
            <person name="Zwiers L.-H."/>
            <person name="Turgeon B."/>
            <person name="Goodwin S."/>
            <person name="Spatafora J."/>
            <person name="Crous P."/>
            <person name="Grigoriev I."/>
        </authorList>
    </citation>
    <scope>NUCLEOTIDE SEQUENCE</scope>
    <source>
        <strain evidence="2">CBS 269.34</strain>
    </source>
</reference>
<feature type="region of interest" description="Disordered" evidence="1">
    <location>
        <begin position="55"/>
        <end position="85"/>
    </location>
</feature>
<accession>A0A6A6QNZ8</accession>
<evidence type="ECO:0000313" key="2">
    <source>
        <dbReference type="EMBL" id="KAF2494121.1"/>
    </source>
</evidence>
<evidence type="ECO:0000313" key="3">
    <source>
        <dbReference type="Proteomes" id="UP000799750"/>
    </source>
</evidence>
<name>A0A6A6QNZ8_9PEZI</name>
<gene>
    <name evidence="2" type="ORF">BU16DRAFT_591057</name>
</gene>
<feature type="region of interest" description="Disordered" evidence="1">
    <location>
        <begin position="163"/>
        <end position="233"/>
    </location>
</feature>
<proteinExistence type="predicted"/>
<protein>
    <submittedName>
        <fullName evidence="2">Uncharacterized protein</fullName>
    </submittedName>
</protein>
<dbReference type="Proteomes" id="UP000799750">
    <property type="component" value="Unassembled WGS sequence"/>
</dbReference>